<evidence type="ECO:0000256" key="1">
    <source>
        <dbReference type="PROSITE-ProRule" id="PRU00409"/>
    </source>
</evidence>
<name>A0A6N4TJC0_9FIRM</name>
<evidence type="ECO:0000259" key="2">
    <source>
        <dbReference type="PROSITE" id="PS50975"/>
    </source>
</evidence>
<protein>
    <recommendedName>
        <fullName evidence="2">ATP-grasp domain-containing protein</fullName>
    </recommendedName>
</protein>
<evidence type="ECO:0000313" key="3">
    <source>
        <dbReference type="EMBL" id="BBK22827.1"/>
    </source>
</evidence>
<dbReference type="GO" id="GO:0005524">
    <property type="term" value="F:ATP binding"/>
    <property type="evidence" value="ECO:0007669"/>
    <property type="project" value="UniProtKB-UniRule"/>
</dbReference>
<dbReference type="PROSITE" id="PS50975">
    <property type="entry name" value="ATP_GRASP"/>
    <property type="match status" value="1"/>
</dbReference>
<dbReference type="EMBL" id="AP019695">
    <property type="protein sequence ID" value="BBK22827.1"/>
    <property type="molecule type" value="Genomic_DNA"/>
</dbReference>
<keyword evidence="1" id="KW-0067">ATP-binding</keyword>
<feature type="domain" description="ATP-grasp" evidence="2">
    <location>
        <begin position="117"/>
        <end position="308"/>
    </location>
</feature>
<accession>A0A6N4TJC0</accession>
<dbReference type="KEGG" id="aarg:Aargi30884_17300"/>
<dbReference type="RefSeq" id="WP_163052066.1">
    <property type="nucleotide sequence ID" value="NZ_AP019695.1"/>
</dbReference>
<dbReference type="SUPFAM" id="SSF56059">
    <property type="entry name" value="Glutathione synthetase ATP-binding domain-like"/>
    <property type="match status" value="1"/>
</dbReference>
<organism evidence="3 4">
    <name type="scientific">Amedibacterium intestinale</name>
    <dbReference type="NCBI Taxonomy" id="2583452"/>
    <lineage>
        <taxon>Bacteria</taxon>
        <taxon>Bacillati</taxon>
        <taxon>Bacillota</taxon>
        <taxon>Erysipelotrichia</taxon>
        <taxon>Erysipelotrichales</taxon>
        <taxon>Erysipelotrichaceae</taxon>
        <taxon>Amedibacterium</taxon>
    </lineage>
</organism>
<dbReference type="GO" id="GO:0046872">
    <property type="term" value="F:metal ion binding"/>
    <property type="evidence" value="ECO:0007669"/>
    <property type="project" value="InterPro"/>
</dbReference>
<dbReference type="Gene3D" id="3.40.50.20">
    <property type="match status" value="1"/>
</dbReference>
<gene>
    <name evidence="3" type="ORF">Aargi30884_17300</name>
</gene>
<reference evidence="4" key="1">
    <citation type="submission" date="2019-05" db="EMBL/GenBank/DDBJ databases">
        <title>Complete genome sequencing of Absiella argi strain JCM 30884.</title>
        <authorList>
            <person name="Sakamoto M."/>
            <person name="Murakami T."/>
            <person name="Mori H."/>
        </authorList>
    </citation>
    <scope>NUCLEOTIDE SEQUENCE [LARGE SCALE GENOMIC DNA]</scope>
    <source>
        <strain evidence="4">JCM 30884</strain>
    </source>
</reference>
<dbReference type="Gene3D" id="3.30.470.20">
    <property type="entry name" value="ATP-grasp fold, B domain"/>
    <property type="match status" value="1"/>
</dbReference>
<dbReference type="AlphaFoldDB" id="A0A6N4TJC0"/>
<proteinExistence type="predicted"/>
<keyword evidence="4" id="KW-1185">Reference proteome</keyword>
<dbReference type="InterPro" id="IPR011761">
    <property type="entry name" value="ATP-grasp"/>
</dbReference>
<keyword evidence="1" id="KW-0547">Nucleotide-binding</keyword>
<sequence length="353" mass="40218">MKRIIVTSAGRGPAINFCRSLNMLKNKEYYIIGLESNKYSLLNVEADERILCPSGESNEFIPFLKKVIQASKADFLYASKTNEELWKISEYRSELDVNLFLPEDKDIKIFENKYETYLLMKKAGIKVPRTILINKVGDLEVAFSEFKGNKIWLREIIGSGGKNSIPTDDINLAKSWINRYNGWGNFTASEVLTKRTATWIGIWKDGNLIISQSRERLYWEYSELAPSGVTGITGAQITKKSKLIDEIAEKAIKACVSKPHGIISVDFTYDYDGIPNPTEIQASRFYTSIYFLAKAGLNLPHIMLKCAFDEKVEKFKNKYSPLEDNLLWVKFVDCLPKLSTLDDLDKIIKGKEV</sequence>
<evidence type="ECO:0000313" key="4">
    <source>
        <dbReference type="Proteomes" id="UP000464754"/>
    </source>
</evidence>
<dbReference type="Proteomes" id="UP000464754">
    <property type="component" value="Chromosome"/>
</dbReference>